<keyword evidence="1" id="KW-0732">Signal</keyword>
<dbReference type="Proteomes" id="UP001188597">
    <property type="component" value="Unassembled WGS sequence"/>
</dbReference>
<reference evidence="2" key="1">
    <citation type="submission" date="2022-12" db="EMBL/GenBank/DDBJ databases">
        <title>Draft genome assemblies for two species of Escallonia (Escalloniales).</title>
        <authorList>
            <person name="Chanderbali A."/>
            <person name="Dervinis C."/>
            <person name="Anghel I."/>
            <person name="Soltis D."/>
            <person name="Soltis P."/>
            <person name="Zapata F."/>
        </authorList>
    </citation>
    <scope>NUCLEOTIDE SEQUENCE</scope>
    <source>
        <strain evidence="2">UCBG64.0493</strain>
        <tissue evidence="2">Leaf</tissue>
    </source>
</reference>
<gene>
    <name evidence="2" type="ORF">RJ639_018479</name>
</gene>
<organism evidence="2 3">
    <name type="scientific">Escallonia herrerae</name>
    <dbReference type="NCBI Taxonomy" id="1293975"/>
    <lineage>
        <taxon>Eukaryota</taxon>
        <taxon>Viridiplantae</taxon>
        <taxon>Streptophyta</taxon>
        <taxon>Embryophyta</taxon>
        <taxon>Tracheophyta</taxon>
        <taxon>Spermatophyta</taxon>
        <taxon>Magnoliopsida</taxon>
        <taxon>eudicotyledons</taxon>
        <taxon>Gunneridae</taxon>
        <taxon>Pentapetalae</taxon>
        <taxon>asterids</taxon>
        <taxon>campanulids</taxon>
        <taxon>Escalloniales</taxon>
        <taxon>Escalloniaceae</taxon>
        <taxon>Escallonia</taxon>
    </lineage>
</organism>
<dbReference type="PANTHER" id="PTHR45966">
    <property type="entry name" value="GDSL-LIKE LIPASE/ACYLHYDROLASE"/>
    <property type="match status" value="1"/>
</dbReference>
<keyword evidence="3" id="KW-1185">Reference proteome</keyword>
<dbReference type="Gene3D" id="3.40.50.1110">
    <property type="entry name" value="SGNH hydrolase"/>
    <property type="match status" value="1"/>
</dbReference>
<protein>
    <submittedName>
        <fullName evidence="2">Uncharacterized protein</fullName>
    </submittedName>
</protein>
<evidence type="ECO:0000313" key="2">
    <source>
        <dbReference type="EMBL" id="KAK3004169.1"/>
    </source>
</evidence>
<accession>A0AA89AHR8</accession>
<dbReference type="InterPro" id="IPR036514">
    <property type="entry name" value="SGNH_hydro_sf"/>
</dbReference>
<dbReference type="PANTHER" id="PTHR45966:SF13">
    <property type="entry name" value="GDSL ESTERASE_LIPASE"/>
    <property type="match status" value="1"/>
</dbReference>
<comment type="caution">
    <text evidence="2">The sequence shown here is derived from an EMBL/GenBank/DDBJ whole genome shotgun (WGS) entry which is preliminary data.</text>
</comment>
<dbReference type="GO" id="GO:0016298">
    <property type="term" value="F:lipase activity"/>
    <property type="evidence" value="ECO:0007669"/>
    <property type="project" value="TreeGrafter"/>
</dbReference>
<dbReference type="InterPro" id="IPR044552">
    <property type="entry name" value="GLIP1-5/GLL25"/>
</dbReference>
<name>A0AA89AHR8_9ASTE</name>
<proteinExistence type="predicted"/>
<sequence>MIESLTPIKYGFADGVNACCGTGPHNRGVYSCGGTEKVKDYQLCESSDPHLWWDSFHATERIHMEWNGTNWPYNLEDLFLNQEKPLAEIAYDPKYITNLANVLGQSHITDRRRENRVSLISTTKPSMGGTMDPEEINNQQEQEFVDFDCINTIMVEDENGWPRVKIV</sequence>
<dbReference type="EMBL" id="JAVXUP010002299">
    <property type="protein sequence ID" value="KAK3004169.1"/>
    <property type="molecule type" value="Genomic_DNA"/>
</dbReference>
<evidence type="ECO:0000256" key="1">
    <source>
        <dbReference type="ARBA" id="ARBA00022729"/>
    </source>
</evidence>
<dbReference type="AlphaFoldDB" id="A0AA89AHR8"/>
<evidence type="ECO:0000313" key="3">
    <source>
        <dbReference type="Proteomes" id="UP001188597"/>
    </source>
</evidence>